<dbReference type="SUPFAM" id="SSF52833">
    <property type="entry name" value="Thioredoxin-like"/>
    <property type="match status" value="1"/>
</dbReference>
<dbReference type="GO" id="GO:0005739">
    <property type="term" value="C:mitochondrion"/>
    <property type="evidence" value="ECO:0007669"/>
    <property type="project" value="TreeGrafter"/>
</dbReference>
<dbReference type="InterPro" id="IPR051924">
    <property type="entry name" value="GST_Kappa/NadH"/>
</dbReference>
<dbReference type="GO" id="GO:0004602">
    <property type="term" value="F:glutathione peroxidase activity"/>
    <property type="evidence" value="ECO:0007669"/>
    <property type="project" value="TreeGrafter"/>
</dbReference>
<dbReference type="GO" id="GO:0005777">
    <property type="term" value="C:peroxisome"/>
    <property type="evidence" value="ECO:0007669"/>
    <property type="project" value="TreeGrafter"/>
</dbReference>
<dbReference type="Gene3D" id="3.40.30.10">
    <property type="entry name" value="Glutaredoxin"/>
    <property type="match status" value="1"/>
</dbReference>
<dbReference type="Pfam" id="PF01323">
    <property type="entry name" value="DSBA"/>
    <property type="match status" value="1"/>
</dbReference>
<accession>A0A914EL82</accession>
<feature type="domain" description="DSBA-like thioredoxin" evidence="1">
    <location>
        <begin position="9"/>
        <end position="48"/>
    </location>
</feature>
<evidence type="ECO:0000313" key="3">
    <source>
        <dbReference type="WBParaSite" id="ACRNAN_scaffold8738.g19993.t1"/>
    </source>
</evidence>
<name>A0A914EL82_9BILA</name>
<dbReference type="Proteomes" id="UP000887540">
    <property type="component" value="Unplaced"/>
</dbReference>
<reference evidence="3" key="1">
    <citation type="submission" date="2022-11" db="UniProtKB">
        <authorList>
            <consortium name="WormBaseParasite"/>
        </authorList>
    </citation>
    <scope>IDENTIFICATION</scope>
</reference>
<dbReference type="InterPro" id="IPR001853">
    <property type="entry name" value="DSBA-like_thioredoxin_dom"/>
</dbReference>
<protein>
    <submittedName>
        <fullName evidence="3">DSBA-like thioredoxin domain-containing protein</fullName>
    </submittedName>
</protein>
<dbReference type="PANTHER" id="PTHR42943:SF2">
    <property type="entry name" value="GLUTATHIONE S-TRANSFERASE KAPPA 1"/>
    <property type="match status" value="1"/>
</dbReference>
<dbReference type="InterPro" id="IPR036249">
    <property type="entry name" value="Thioredoxin-like_sf"/>
</dbReference>
<proteinExistence type="predicted"/>
<keyword evidence="2" id="KW-1185">Reference proteome</keyword>
<evidence type="ECO:0000313" key="2">
    <source>
        <dbReference type="Proteomes" id="UP000887540"/>
    </source>
</evidence>
<evidence type="ECO:0000259" key="1">
    <source>
        <dbReference type="Pfam" id="PF01323"/>
    </source>
</evidence>
<sequence length="52" mass="5893">MSSKSKALVTLYFDVISPYSWIAFESLSRYEKVLPITLKLKPLFLGGLIRTA</sequence>
<dbReference type="PANTHER" id="PTHR42943">
    <property type="entry name" value="GLUTATHIONE S-TRANSFERASE KAPPA"/>
    <property type="match status" value="1"/>
</dbReference>
<organism evidence="2 3">
    <name type="scientific">Acrobeloides nanus</name>
    <dbReference type="NCBI Taxonomy" id="290746"/>
    <lineage>
        <taxon>Eukaryota</taxon>
        <taxon>Metazoa</taxon>
        <taxon>Ecdysozoa</taxon>
        <taxon>Nematoda</taxon>
        <taxon>Chromadorea</taxon>
        <taxon>Rhabditida</taxon>
        <taxon>Tylenchina</taxon>
        <taxon>Cephalobomorpha</taxon>
        <taxon>Cephaloboidea</taxon>
        <taxon>Cephalobidae</taxon>
        <taxon>Acrobeloides</taxon>
    </lineage>
</organism>
<dbReference type="WBParaSite" id="ACRNAN_scaffold8738.g19993.t1">
    <property type="protein sequence ID" value="ACRNAN_scaffold8738.g19993.t1"/>
    <property type="gene ID" value="ACRNAN_scaffold8738.g19993"/>
</dbReference>
<dbReference type="GO" id="GO:0006749">
    <property type="term" value="P:glutathione metabolic process"/>
    <property type="evidence" value="ECO:0007669"/>
    <property type="project" value="TreeGrafter"/>
</dbReference>
<dbReference type="AlphaFoldDB" id="A0A914EL82"/>
<dbReference type="GO" id="GO:0004364">
    <property type="term" value="F:glutathione transferase activity"/>
    <property type="evidence" value="ECO:0007669"/>
    <property type="project" value="TreeGrafter"/>
</dbReference>